<evidence type="ECO:0000256" key="2">
    <source>
        <dbReference type="ARBA" id="ARBA00006275"/>
    </source>
</evidence>
<evidence type="ECO:0000259" key="6">
    <source>
        <dbReference type="Pfam" id="PF07980"/>
    </source>
</evidence>
<evidence type="ECO:0000313" key="9">
    <source>
        <dbReference type="Proteomes" id="UP000295197"/>
    </source>
</evidence>
<comment type="subcellular location">
    <subcellularLocation>
        <location evidence="1">Cell outer membrane</location>
    </subcellularLocation>
</comment>
<sequence>MSYLNSMCNIAKVSMGLIVLNLYSCGEEFLDIKSDKKIVIPTTISDAAAILENSSVMNEGRTPNLPDISSDDYEVPSNTFASLSPWEKNAYLWNSKIYVDTKGSENWSFSYQQIYYANLALEILEGVGKDGTNEKQYNSLKAQALFFRAWGHYQLVNLFCKAYDADATSELGIVIRLSTDLEEKISRSTLSESYESIISDLYLASTLHSSMQEHKTHPSKAAVFALLSKSYLMMGDYKNSLLYADSCLLYHSHLLDYNDITADAALPFERFNKEVIFHSTVNYAPIILGSNINISSSLYNLYEENDIRKRAFFTLRNGNLNFKGTYNNSAIAFGGITSAEVMLIKAECLARENKLEEAKNCLVHFLKHRYMKGTSIIISESSWGSLLSRIWMERRKELLMRGIRWSDLKRINREGLNPITLSRNIDDQLYFLEANDRRYVLPIPDVVIETSGLNQNLR</sequence>
<keyword evidence="5" id="KW-0998">Cell outer membrane</keyword>
<comment type="similarity">
    <text evidence="2">Belongs to the SusD family.</text>
</comment>
<organism evidence="8 9">
    <name type="scientific">Sphingobacterium alimentarium</name>
    <dbReference type="NCBI Taxonomy" id="797292"/>
    <lineage>
        <taxon>Bacteria</taxon>
        <taxon>Pseudomonadati</taxon>
        <taxon>Bacteroidota</taxon>
        <taxon>Sphingobacteriia</taxon>
        <taxon>Sphingobacteriales</taxon>
        <taxon>Sphingobacteriaceae</taxon>
        <taxon>Sphingobacterium</taxon>
    </lineage>
</organism>
<evidence type="ECO:0000313" key="8">
    <source>
        <dbReference type="EMBL" id="TCV05956.1"/>
    </source>
</evidence>
<dbReference type="EMBL" id="SMBZ01000067">
    <property type="protein sequence ID" value="TCV05956.1"/>
    <property type="molecule type" value="Genomic_DNA"/>
</dbReference>
<proteinExistence type="inferred from homology"/>
<dbReference type="Pfam" id="PF07980">
    <property type="entry name" value="SusD_RagB"/>
    <property type="match status" value="1"/>
</dbReference>
<comment type="caution">
    <text evidence="8">The sequence shown here is derived from an EMBL/GenBank/DDBJ whole genome shotgun (WGS) entry which is preliminary data.</text>
</comment>
<dbReference type="InterPro" id="IPR033985">
    <property type="entry name" value="SusD-like_N"/>
</dbReference>
<evidence type="ECO:0000256" key="3">
    <source>
        <dbReference type="ARBA" id="ARBA00022729"/>
    </source>
</evidence>
<accession>A0A4R3VMD9</accession>
<keyword evidence="3" id="KW-0732">Signal</keyword>
<evidence type="ECO:0000259" key="7">
    <source>
        <dbReference type="Pfam" id="PF14322"/>
    </source>
</evidence>
<feature type="domain" description="SusD-like N-terminal" evidence="7">
    <location>
        <begin position="28"/>
        <end position="232"/>
    </location>
</feature>
<dbReference type="SUPFAM" id="SSF48452">
    <property type="entry name" value="TPR-like"/>
    <property type="match status" value="1"/>
</dbReference>
<reference evidence="8 9" key="1">
    <citation type="submission" date="2019-03" db="EMBL/GenBank/DDBJ databases">
        <title>Genomic Encyclopedia of Type Strains, Phase IV (KMG-IV): sequencing the most valuable type-strain genomes for metagenomic binning, comparative biology and taxonomic classification.</title>
        <authorList>
            <person name="Goeker M."/>
        </authorList>
    </citation>
    <scope>NUCLEOTIDE SEQUENCE [LARGE SCALE GENOMIC DNA]</scope>
    <source>
        <strain evidence="8 9">DSM 22362</strain>
    </source>
</reference>
<evidence type="ECO:0000256" key="5">
    <source>
        <dbReference type="ARBA" id="ARBA00023237"/>
    </source>
</evidence>
<dbReference type="Gene3D" id="1.25.40.390">
    <property type="match status" value="1"/>
</dbReference>
<name>A0A4R3VMD9_9SPHI</name>
<dbReference type="Proteomes" id="UP000295197">
    <property type="component" value="Unassembled WGS sequence"/>
</dbReference>
<dbReference type="AlphaFoldDB" id="A0A4R3VMD9"/>
<gene>
    <name evidence="8" type="ORF">EDC17_10672</name>
</gene>
<dbReference type="GO" id="GO:0009279">
    <property type="term" value="C:cell outer membrane"/>
    <property type="evidence" value="ECO:0007669"/>
    <property type="project" value="UniProtKB-SubCell"/>
</dbReference>
<feature type="domain" description="RagB/SusD" evidence="6">
    <location>
        <begin position="338"/>
        <end position="449"/>
    </location>
</feature>
<evidence type="ECO:0000256" key="1">
    <source>
        <dbReference type="ARBA" id="ARBA00004442"/>
    </source>
</evidence>
<dbReference type="Pfam" id="PF14322">
    <property type="entry name" value="SusD-like_3"/>
    <property type="match status" value="1"/>
</dbReference>
<dbReference type="InterPro" id="IPR012944">
    <property type="entry name" value="SusD_RagB_dom"/>
</dbReference>
<keyword evidence="9" id="KW-1185">Reference proteome</keyword>
<evidence type="ECO:0000256" key="4">
    <source>
        <dbReference type="ARBA" id="ARBA00023136"/>
    </source>
</evidence>
<protein>
    <submittedName>
        <fullName evidence="8">SusD-like starch-binding protein associating with outer membrane</fullName>
    </submittedName>
</protein>
<keyword evidence="4" id="KW-0472">Membrane</keyword>
<dbReference type="InterPro" id="IPR011990">
    <property type="entry name" value="TPR-like_helical_dom_sf"/>
</dbReference>